<sequence>MIKFLSALVLTTVFALPSFAQQKASSGTGAELRVLDKVSGQSSNYDLMSGSSMQLGQLTISLRSCRFPEGAPANDAFAYIDVTETQTAQPIFGGWMIASSPALNAMEHSRYDVWVLRCKTS</sequence>
<feature type="chain" id="PRO_5013335861" description="DUF2155 domain-containing protein" evidence="1">
    <location>
        <begin position="21"/>
        <end position="121"/>
    </location>
</feature>
<evidence type="ECO:0000256" key="1">
    <source>
        <dbReference type="SAM" id="SignalP"/>
    </source>
</evidence>
<feature type="signal peptide" evidence="1">
    <location>
        <begin position="1"/>
        <end position="20"/>
    </location>
</feature>
<comment type="caution">
    <text evidence="2">The sequence shown here is derived from an EMBL/GenBank/DDBJ whole genome shotgun (WGS) entry which is preliminary data.</text>
</comment>
<dbReference type="Pfam" id="PF09923">
    <property type="entry name" value="DUF2155"/>
    <property type="match status" value="1"/>
</dbReference>
<evidence type="ECO:0000313" key="2">
    <source>
        <dbReference type="EMBL" id="OJI93059.1"/>
    </source>
</evidence>
<dbReference type="STRING" id="696762.PFRI_27070"/>
<protein>
    <recommendedName>
        <fullName evidence="4">DUF2155 domain-containing protein</fullName>
    </recommendedName>
</protein>
<dbReference type="AlphaFoldDB" id="A0A1L9NUX7"/>
<name>A0A1L9NUX7_9RHOB</name>
<reference evidence="2 3" key="1">
    <citation type="submission" date="2016-10" db="EMBL/GenBank/DDBJ databases">
        <title>Genome sequence of Planktotalea frisia SH6-1.</title>
        <authorList>
            <person name="Poehlein A."/>
            <person name="Bakenhus I."/>
            <person name="Voget S."/>
            <person name="Brinkhoff T."/>
            <person name="Simon M."/>
        </authorList>
    </citation>
    <scope>NUCLEOTIDE SEQUENCE [LARGE SCALE GENOMIC DNA]</scope>
    <source>
        <strain evidence="2 3">SH6-1</strain>
    </source>
</reference>
<evidence type="ECO:0008006" key="4">
    <source>
        <dbReference type="Google" id="ProtNLM"/>
    </source>
</evidence>
<gene>
    <name evidence="2" type="ORF">PFRI_27070</name>
</gene>
<accession>A0A1L9NUX7</accession>
<proteinExistence type="predicted"/>
<organism evidence="2 3">
    <name type="scientific">Planktotalea frisia</name>
    <dbReference type="NCBI Taxonomy" id="696762"/>
    <lineage>
        <taxon>Bacteria</taxon>
        <taxon>Pseudomonadati</taxon>
        <taxon>Pseudomonadota</taxon>
        <taxon>Alphaproteobacteria</taxon>
        <taxon>Rhodobacterales</taxon>
        <taxon>Paracoccaceae</taxon>
        <taxon>Planktotalea</taxon>
    </lineage>
</organism>
<dbReference type="OrthoDB" id="9810376at2"/>
<dbReference type="Proteomes" id="UP000184514">
    <property type="component" value="Unassembled WGS sequence"/>
</dbReference>
<keyword evidence="3" id="KW-1185">Reference proteome</keyword>
<dbReference type="EMBL" id="MLCB01000158">
    <property type="protein sequence ID" value="OJI93059.1"/>
    <property type="molecule type" value="Genomic_DNA"/>
</dbReference>
<keyword evidence="1" id="KW-0732">Signal</keyword>
<dbReference type="RefSeq" id="WP_072631240.1">
    <property type="nucleotide sequence ID" value="NZ_MLCB01000158.1"/>
</dbReference>
<evidence type="ECO:0000313" key="3">
    <source>
        <dbReference type="Proteomes" id="UP000184514"/>
    </source>
</evidence>
<dbReference type="InterPro" id="IPR019225">
    <property type="entry name" value="DUF2155"/>
</dbReference>